<reference evidence="5 6" key="2">
    <citation type="submission" date="2020-06" db="EMBL/GenBank/DDBJ databases">
        <title>Antribacter stalactiti gen. nov., sp. nov., a new member of the family Nacardiaceae isolated from a cave.</title>
        <authorList>
            <person name="Kim I.S."/>
        </authorList>
    </citation>
    <scope>NUCLEOTIDE SEQUENCE [LARGE SCALE GENOMIC DNA]</scope>
    <source>
        <strain evidence="5 6">YC2-7</strain>
    </source>
</reference>
<comment type="caution">
    <text evidence="5">The sequence shown here is derived from an EMBL/GenBank/DDBJ whole genome shotgun (WGS) entry which is preliminary data.</text>
</comment>
<feature type="domain" description="RCK N-terminal" evidence="3">
    <location>
        <begin position="357"/>
        <end position="488"/>
    </location>
</feature>
<dbReference type="SUPFAM" id="SSF116726">
    <property type="entry name" value="TrkA C-terminal domain-like"/>
    <property type="match status" value="1"/>
</dbReference>
<dbReference type="InterPro" id="IPR013099">
    <property type="entry name" value="K_chnl_dom"/>
</dbReference>
<dbReference type="InterPro" id="IPR050721">
    <property type="entry name" value="Trk_Ktr_HKT_K-transport"/>
</dbReference>
<dbReference type="PROSITE" id="PS51202">
    <property type="entry name" value="RCK_C"/>
    <property type="match status" value="1"/>
</dbReference>
<dbReference type="InterPro" id="IPR036291">
    <property type="entry name" value="NAD(P)-bd_dom_sf"/>
</dbReference>
<keyword evidence="6" id="KW-1185">Reference proteome</keyword>
<dbReference type="InterPro" id="IPR006037">
    <property type="entry name" value="RCK_C"/>
</dbReference>
<dbReference type="PANTHER" id="PTHR43833:SF11">
    <property type="entry name" value="VOLTAGE-GATED POTASSIUM CHANNEL KCH"/>
    <property type="match status" value="1"/>
</dbReference>
<dbReference type="PANTHER" id="PTHR43833">
    <property type="entry name" value="POTASSIUM CHANNEL PROTEIN 2-RELATED-RELATED"/>
    <property type="match status" value="1"/>
</dbReference>
<dbReference type="Gene3D" id="3.40.50.720">
    <property type="entry name" value="NAD(P)-binding Rossmann-like Domain"/>
    <property type="match status" value="2"/>
</dbReference>
<gene>
    <name evidence="5" type="ORF">FGL95_06955</name>
</gene>
<feature type="domain" description="RCK C-terminal" evidence="4">
    <location>
        <begin position="504"/>
        <end position="588"/>
    </location>
</feature>
<feature type="transmembrane region" description="Helical" evidence="2">
    <location>
        <begin position="313"/>
        <end position="340"/>
    </location>
</feature>
<feature type="transmembrane region" description="Helical" evidence="2">
    <location>
        <begin position="256"/>
        <end position="276"/>
    </location>
</feature>
<dbReference type="InterPro" id="IPR003148">
    <property type="entry name" value="RCK_N"/>
</dbReference>
<protein>
    <submittedName>
        <fullName evidence="5">Potassium transporter TrkA</fullName>
    </submittedName>
</protein>
<feature type="transmembrane region" description="Helical" evidence="2">
    <location>
        <begin position="360"/>
        <end position="378"/>
    </location>
</feature>
<dbReference type="InterPro" id="IPR036721">
    <property type="entry name" value="RCK_C_sf"/>
</dbReference>
<dbReference type="GO" id="GO:0008324">
    <property type="term" value="F:monoatomic cation transmembrane transporter activity"/>
    <property type="evidence" value="ECO:0007669"/>
    <property type="project" value="InterPro"/>
</dbReference>
<name>A0A848K7K2_9NOCA</name>
<dbReference type="GO" id="GO:0006813">
    <property type="term" value="P:potassium ion transport"/>
    <property type="evidence" value="ECO:0007669"/>
    <property type="project" value="InterPro"/>
</dbReference>
<accession>A0A848K7K2</accession>
<keyword evidence="2" id="KW-1133">Transmembrane helix</keyword>
<dbReference type="SUPFAM" id="SSF81324">
    <property type="entry name" value="Voltage-gated potassium channels"/>
    <property type="match status" value="1"/>
</dbReference>
<evidence type="ECO:0000256" key="1">
    <source>
        <dbReference type="ARBA" id="ARBA00004651"/>
    </source>
</evidence>
<dbReference type="Proteomes" id="UP000535543">
    <property type="component" value="Unassembled WGS sequence"/>
</dbReference>
<sequence>MAGHTIVCGLDPLGLRIVEELHGFGEPMIVLDTKPDPRLAAVVEGWGIPYRQIGASIPNALLDAGIATADAVVCAHAEDVVNLELALFARSARADVRVVVRLANEVVRGAVAADNSPGAVLNVADLAAPSVVDACLRKTTHRISIAGRECFVTTAQLESDTTLRQAFGDLGPIAITRGVENPYAGDVVACPPRDTEMAKGDWAALIGTADELHQHGLAPEHHAFAHLHIRPPRRRNPFARFRIAVVDLWQDVDPNFFRAMAAMLTLMAASTLILRYTYNQPGMSYVDAWYFTVETIATVGYGDFNFIDQPSFLRIFAIFLMVCGIANTAVLVAFLSDLLVSRRIAHTAGRRRARTMKDHVLIVGLGVFGIRVAADLISRGKEVVVIESNTDHRHLAAAEELDVPVVFGNATLREDLAAAGVTRASAVAVLTSNEMVNIEVGLVVRTMLGERWTERAGIPGVPVVLRVFDLPLGQVVAQRFGFKNVRSTVELSAPWFIGAAEGLDVMATFSVWQQSFMVGAVSVQAGSVLAGTRLLDLSAATRVVAIAHAATGETEHNPRRESRLHPGDVAYLIGPYAEIMAVLRLGRAPRAGADSGFEHAESL</sequence>
<evidence type="ECO:0000259" key="4">
    <source>
        <dbReference type="PROSITE" id="PS51202"/>
    </source>
</evidence>
<dbReference type="EMBL" id="VCQU01000002">
    <property type="protein sequence ID" value="NMN94773.1"/>
    <property type="molecule type" value="Genomic_DNA"/>
</dbReference>
<evidence type="ECO:0000259" key="3">
    <source>
        <dbReference type="PROSITE" id="PS51201"/>
    </source>
</evidence>
<dbReference type="RefSeq" id="WP_169585503.1">
    <property type="nucleotide sequence ID" value="NZ_VCQU01000002.1"/>
</dbReference>
<dbReference type="Gene3D" id="1.10.287.70">
    <property type="match status" value="1"/>
</dbReference>
<feature type="transmembrane region" description="Helical" evidence="2">
    <location>
        <begin position="288"/>
        <end position="307"/>
    </location>
</feature>
<dbReference type="SUPFAM" id="SSF51735">
    <property type="entry name" value="NAD(P)-binding Rossmann-fold domains"/>
    <property type="match status" value="2"/>
</dbReference>
<dbReference type="Pfam" id="PF02254">
    <property type="entry name" value="TrkA_N"/>
    <property type="match status" value="2"/>
</dbReference>
<dbReference type="GO" id="GO:0005886">
    <property type="term" value="C:plasma membrane"/>
    <property type="evidence" value="ECO:0007669"/>
    <property type="project" value="UniProtKB-SubCell"/>
</dbReference>
<evidence type="ECO:0000256" key="2">
    <source>
        <dbReference type="SAM" id="Phobius"/>
    </source>
</evidence>
<keyword evidence="2" id="KW-0812">Transmembrane</keyword>
<dbReference type="AlphaFoldDB" id="A0A848K7K2"/>
<keyword evidence="2" id="KW-0472">Membrane</keyword>
<evidence type="ECO:0000313" key="5">
    <source>
        <dbReference type="EMBL" id="NMN94773.1"/>
    </source>
</evidence>
<dbReference type="Pfam" id="PF07885">
    <property type="entry name" value="Ion_trans_2"/>
    <property type="match status" value="1"/>
</dbReference>
<dbReference type="Gene3D" id="3.30.70.1450">
    <property type="entry name" value="Regulator of K+ conductance, C-terminal domain"/>
    <property type="match status" value="1"/>
</dbReference>
<evidence type="ECO:0000313" key="6">
    <source>
        <dbReference type="Proteomes" id="UP000535543"/>
    </source>
</evidence>
<proteinExistence type="predicted"/>
<comment type="subcellular location">
    <subcellularLocation>
        <location evidence="1">Cell membrane</location>
        <topology evidence="1">Multi-pass membrane protein</topology>
    </subcellularLocation>
</comment>
<organism evidence="5 6">
    <name type="scientific">Antrihabitans stalactiti</name>
    <dbReference type="NCBI Taxonomy" id="2584121"/>
    <lineage>
        <taxon>Bacteria</taxon>
        <taxon>Bacillati</taxon>
        <taxon>Actinomycetota</taxon>
        <taxon>Actinomycetes</taxon>
        <taxon>Mycobacteriales</taxon>
        <taxon>Nocardiaceae</taxon>
        <taxon>Antrihabitans</taxon>
    </lineage>
</organism>
<dbReference type="PROSITE" id="PS51201">
    <property type="entry name" value="RCK_N"/>
    <property type="match status" value="1"/>
</dbReference>
<reference evidence="5 6" key="1">
    <citation type="submission" date="2019-05" db="EMBL/GenBank/DDBJ databases">
        <authorList>
            <person name="Lee S.D."/>
        </authorList>
    </citation>
    <scope>NUCLEOTIDE SEQUENCE [LARGE SCALE GENOMIC DNA]</scope>
    <source>
        <strain evidence="5 6">YC2-7</strain>
    </source>
</reference>